<keyword evidence="1" id="KW-0472">Membrane</keyword>
<evidence type="ECO:0000313" key="4">
    <source>
        <dbReference type="Proteomes" id="UP001465755"/>
    </source>
</evidence>
<protein>
    <recommendedName>
        <fullName evidence="2">1,3-beta-glucan synthase component FKS1-like domain-containing protein</fullName>
    </recommendedName>
</protein>
<dbReference type="GO" id="GO:0005886">
    <property type="term" value="C:plasma membrane"/>
    <property type="evidence" value="ECO:0007669"/>
    <property type="project" value="TreeGrafter"/>
</dbReference>
<dbReference type="InterPro" id="IPR017853">
    <property type="entry name" value="GH"/>
</dbReference>
<dbReference type="GO" id="GO:0046527">
    <property type="term" value="F:glucosyltransferase activity"/>
    <property type="evidence" value="ECO:0007669"/>
    <property type="project" value="TreeGrafter"/>
</dbReference>
<comment type="caution">
    <text evidence="3">The sequence shown here is derived from an EMBL/GenBank/DDBJ whole genome shotgun (WGS) entry which is preliminary data.</text>
</comment>
<evidence type="ECO:0000313" key="3">
    <source>
        <dbReference type="EMBL" id="KAK9810936.1"/>
    </source>
</evidence>
<feature type="domain" description="1,3-beta-glucan synthase component FKS1-like" evidence="2">
    <location>
        <begin position="146"/>
        <end position="290"/>
    </location>
</feature>
<keyword evidence="4" id="KW-1185">Reference proteome</keyword>
<evidence type="ECO:0000259" key="2">
    <source>
        <dbReference type="SMART" id="SM01205"/>
    </source>
</evidence>
<evidence type="ECO:0000256" key="1">
    <source>
        <dbReference type="SAM" id="Phobius"/>
    </source>
</evidence>
<dbReference type="Gene3D" id="3.20.20.80">
    <property type="entry name" value="Glycosidases"/>
    <property type="match status" value="1"/>
</dbReference>
<gene>
    <name evidence="3" type="ORF">WJX73_009865</name>
</gene>
<accession>A0AAW1PNA6</accession>
<dbReference type="SUPFAM" id="SSF51445">
    <property type="entry name" value="(Trans)glycosidases"/>
    <property type="match status" value="1"/>
</dbReference>
<dbReference type="Pfam" id="PF14288">
    <property type="entry name" value="FKS1_dom1"/>
    <property type="match status" value="1"/>
</dbReference>
<dbReference type="Proteomes" id="UP001465755">
    <property type="component" value="Unassembled WGS sequence"/>
</dbReference>
<keyword evidence="1" id="KW-0812">Transmembrane</keyword>
<dbReference type="PANTHER" id="PTHR12741">
    <property type="entry name" value="LYST-INTERACTING PROTEIN LIP5 DOPAMINE RESPONSIVE PROTEIN DRG-1"/>
    <property type="match status" value="1"/>
</dbReference>
<proteinExistence type="predicted"/>
<reference evidence="3 4" key="1">
    <citation type="journal article" date="2024" name="Nat. Commun.">
        <title>Phylogenomics reveals the evolutionary origins of lichenization in chlorophyte algae.</title>
        <authorList>
            <person name="Puginier C."/>
            <person name="Libourel C."/>
            <person name="Otte J."/>
            <person name="Skaloud P."/>
            <person name="Haon M."/>
            <person name="Grisel S."/>
            <person name="Petersen M."/>
            <person name="Berrin J.G."/>
            <person name="Delaux P.M."/>
            <person name="Dal Grande F."/>
            <person name="Keller J."/>
        </authorList>
    </citation>
    <scope>NUCLEOTIDE SEQUENCE [LARGE SCALE GENOMIC DNA]</scope>
    <source>
        <strain evidence="3 4">SAG 2036</strain>
    </source>
</reference>
<dbReference type="EMBL" id="JALJOQ010000013">
    <property type="protein sequence ID" value="KAK9810936.1"/>
    <property type="molecule type" value="Genomic_DNA"/>
</dbReference>
<dbReference type="InterPro" id="IPR026899">
    <property type="entry name" value="FKS1-like_dom1"/>
</dbReference>
<sequence>MSGKGLSVKRSLLKRTDSSLPEADSDNCIYQVVKRLCVHFGFQSQNFSESASHSDGPQFKPSPATLHLVADHLHALLVQNELRRGPLNASENSLGRAVAVLHNKIFTGYGQWLRDVVCEAGTAPSANLRGLTPTQNGDTPSAQEAEALLEDLALYFLIWTEAANVRHLPEGLWWLFWIMSWDMTEQQVDPCFCGTAKDDWEKMQADAEPKVGLAQEQETVFLNQVINPIFEFLAREVPVNVAPTREDSRGGAQSRGGQRKEDIASRVAYDDANESFSNSQAVKSALLALSIQVHGDGSYHMQGAQAGALYMAVVSELGQAKHHHSRGRGLIMRSSLAVLLLILVNAVLWVIFAETGIKTINMGRNSTRDYYTSDFASLWGDAATTDGRPGRADLSTIGSGNLTASAIRLYHFDYASEHGPFLDAAQANGLRVLVPLSNLFILDEPNATLAEAAITALVINHRNHSANVMWGFTNEPSGDPNCGNKTDDGVVMTRACLDRFVTMARIIQEHDPSGRTALVNWVLDDGFTFSKALHAAMITAGLADFWDTRMVNGFSFYFRYQTTQVQKLSVAGVLAKYCDDPAVNNTPIIIGEFGKDSETYENQVAQAGVASDVADIVLQAMLQYPTMLGAFFFEYSDETWKGQYEGERYYGLQTFSGSYSHGRTSSGATYRVDGLKPRPSFGAYGNSSRNVAGNFSSTAG</sequence>
<dbReference type="PANTHER" id="PTHR12741:SF48">
    <property type="entry name" value="1,3-BETA-GLUCAN SYNTHASE COMPONENT FKS1-RELATED"/>
    <property type="match status" value="1"/>
</dbReference>
<keyword evidence="1" id="KW-1133">Transmembrane helix</keyword>
<feature type="transmembrane region" description="Helical" evidence="1">
    <location>
        <begin position="330"/>
        <end position="352"/>
    </location>
</feature>
<dbReference type="AlphaFoldDB" id="A0AAW1PNA6"/>
<name>A0AAW1PNA6_9CHLO</name>
<dbReference type="SMART" id="SM01205">
    <property type="entry name" value="FKS1_dom1"/>
    <property type="match status" value="1"/>
</dbReference>
<organism evidence="3 4">
    <name type="scientific">Symbiochloris irregularis</name>
    <dbReference type="NCBI Taxonomy" id="706552"/>
    <lineage>
        <taxon>Eukaryota</taxon>
        <taxon>Viridiplantae</taxon>
        <taxon>Chlorophyta</taxon>
        <taxon>core chlorophytes</taxon>
        <taxon>Trebouxiophyceae</taxon>
        <taxon>Trebouxiales</taxon>
        <taxon>Trebouxiaceae</taxon>
        <taxon>Symbiochloris</taxon>
    </lineage>
</organism>